<evidence type="ECO:0000313" key="2">
    <source>
        <dbReference type="Proteomes" id="UP000703661"/>
    </source>
</evidence>
<dbReference type="EMBL" id="JAAAID010004019">
    <property type="protein sequence ID" value="KAF9994650.1"/>
    <property type="molecule type" value="Genomic_DNA"/>
</dbReference>
<gene>
    <name evidence="1" type="ORF">BGZ80_007752</name>
</gene>
<keyword evidence="2" id="KW-1185">Reference proteome</keyword>
<proteinExistence type="predicted"/>
<organism evidence="1 2">
    <name type="scientific">Entomortierella chlamydospora</name>
    <dbReference type="NCBI Taxonomy" id="101097"/>
    <lineage>
        <taxon>Eukaryota</taxon>
        <taxon>Fungi</taxon>
        <taxon>Fungi incertae sedis</taxon>
        <taxon>Mucoromycota</taxon>
        <taxon>Mortierellomycotina</taxon>
        <taxon>Mortierellomycetes</taxon>
        <taxon>Mortierellales</taxon>
        <taxon>Mortierellaceae</taxon>
        <taxon>Entomortierella</taxon>
    </lineage>
</organism>
<comment type="caution">
    <text evidence="1">The sequence shown here is derived from an EMBL/GenBank/DDBJ whole genome shotgun (WGS) entry which is preliminary data.</text>
</comment>
<protein>
    <submittedName>
        <fullName evidence="1">Uncharacterized protein</fullName>
    </submittedName>
</protein>
<dbReference type="AlphaFoldDB" id="A0A9P6ME91"/>
<accession>A0A9P6ME91</accession>
<evidence type="ECO:0000313" key="1">
    <source>
        <dbReference type="EMBL" id="KAF9994650.1"/>
    </source>
</evidence>
<name>A0A9P6ME91_9FUNG</name>
<feature type="non-terminal residue" evidence="1">
    <location>
        <position position="203"/>
    </location>
</feature>
<sequence>MVLFSSSPSEIPPGDMLEIANEHLKNAQSAGTPTRAILLCRSAEVLIMDAEDVVANKRVGGQALTNNIISAYQRHGKLLEELGQQSKAQKSYRSAEKWGRFYVTGQHTRIPQSNSKASIPSLGQQVIFTKDITPPIAKFTLPEIGGRVTSTNQLAYCISLLYSSLASNEEISKTEYNWTQAMINNPDEQARLHTMATDVIRAF</sequence>
<reference evidence="1" key="1">
    <citation type="journal article" date="2020" name="Fungal Divers.">
        <title>Resolving the Mortierellaceae phylogeny through synthesis of multi-gene phylogenetics and phylogenomics.</title>
        <authorList>
            <person name="Vandepol N."/>
            <person name="Liber J."/>
            <person name="Desiro A."/>
            <person name="Na H."/>
            <person name="Kennedy M."/>
            <person name="Barry K."/>
            <person name="Grigoriev I.V."/>
            <person name="Miller A.N."/>
            <person name="O'Donnell K."/>
            <person name="Stajich J.E."/>
            <person name="Bonito G."/>
        </authorList>
    </citation>
    <scope>NUCLEOTIDE SEQUENCE</scope>
    <source>
        <strain evidence="1">NRRL 2769</strain>
    </source>
</reference>
<dbReference type="Proteomes" id="UP000703661">
    <property type="component" value="Unassembled WGS sequence"/>
</dbReference>